<evidence type="ECO:0000313" key="2">
    <source>
        <dbReference type="EMBL" id="MFD1928821.1"/>
    </source>
</evidence>
<name>A0ABW4SIA3_9BACL</name>
<protein>
    <submittedName>
        <fullName evidence="2">Uncharacterized protein</fullName>
    </submittedName>
</protein>
<evidence type="ECO:0000313" key="3">
    <source>
        <dbReference type="Proteomes" id="UP001597218"/>
    </source>
</evidence>
<sequence length="238" mass="26921">MKKRALSIVVLSAMLLFSPLTGGSTVEASTQPIMWGQNELTKTQLGRIVFTTNVKVYKRGADNVPQFHLNAKKGSMWRVHKITNEGGRNIYDLGGGVRVQESSLSKYEKVPMALMRKQIQQYGAYIEWVDVYPGMLVSGSPLVSRLMSEEVVDKLNKEIQNTLNTYVVHKESGFQMEITVVKNRDNVLTLEFKQFGQSEETSKYMLIIDALSYNLTTGEQIDKVSIKNECENCNYGYK</sequence>
<reference evidence="3" key="1">
    <citation type="journal article" date="2019" name="Int. J. Syst. Evol. Microbiol.">
        <title>The Global Catalogue of Microorganisms (GCM) 10K type strain sequencing project: providing services to taxonomists for standard genome sequencing and annotation.</title>
        <authorList>
            <consortium name="The Broad Institute Genomics Platform"/>
            <consortium name="The Broad Institute Genome Sequencing Center for Infectious Disease"/>
            <person name="Wu L."/>
            <person name="Ma J."/>
        </authorList>
    </citation>
    <scope>NUCLEOTIDE SEQUENCE [LARGE SCALE GENOMIC DNA]</scope>
    <source>
        <strain evidence="3">CGMCC 4.7177</strain>
    </source>
</reference>
<keyword evidence="1" id="KW-0732">Signal</keyword>
<feature type="signal peptide" evidence="1">
    <location>
        <begin position="1"/>
        <end position="22"/>
    </location>
</feature>
<dbReference type="Proteomes" id="UP001597218">
    <property type="component" value="Unassembled WGS sequence"/>
</dbReference>
<dbReference type="EMBL" id="JBHUGI010000032">
    <property type="protein sequence ID" value="MFD1928821.1"/>
    <property type="molecule type" value="Genomic_DNA"/>
</dbReference>
<organism evidence="2 3">
    <name type="scientific">Sporosarcina siberiensis</name>
    <dbReference type="NCBI Taxonomy" id="1365606"/>
    <lineage>
        <taxon>Bacteria</taxon>
        <taxon>Bacillati</taxon>
        <taxon>Bacillota</taxon>
        <taxon>Bacilli</taxon>
        <taxon>Bacillales</taxon>
        <taxon>Caryophanaceae</taxon>
        <taxon>Sporosarcina</taxon>
    </lineage>
</organism>
<feature type="chain" id="PRO_5045694009" evidence="1">
    <location>
        <begin position="23"/>
        <end position="238"/>
    </location>
</feature>
<proteinExistence type="predicted"/>
<keyword evidence="3" id="KW-1185">Reference proteome</keyword>
<dbReference type="RefSeq" id="WP_381538447.1">
    <property type="nucleotide sequence ID" value="NZ_JBHUGI010000032.1"/>
</dbReference>
<gene>
    <name evidence="2" type="ORF">ACFSFY_12335</name>
</gene>
<comment type="caution">
    <text evidence="2">The sequence shown here is derived from an EMBL/GenBank/DDBJ whole genome shotgun (WGS) entry which is preliminary data.</text>
</comment>
<accession>A0ABW4SIA3</accession>
<evidence type="ECO:0000256" key="1">
    <source>
        <dbReference type="SAM" id="SignalP"/>
    </source>
</evidence>